<feature type="compositionally biased region" description="Basic and acidic residues" evidence="1">
    <location>
        <begin position="147"/>
        <end position="162"/>
    </location>
</feature>
<evidence type="ECO:0000313" key="2">
    <source>
        <dbReference type="EMBL" id="CAD9960465.1"/>
    </source>
</evidence>
<reference evidence="2" key="1">
    <citation type="submission" date="2021-01" db="EMBL/GenBank/DDBJ databases">
        <authorList>
            <person name="Corre E."/>
            <person name="Pelletier E."/>
            <person name="Niang G."/>
            <person name="Scheremetjew M."/>
            <person name="Finn R."/>
            <person name="Kale V."/>
            <person name="Holt S."/>
            <person name="Cochrane G."/>
            <person name="Meng A."/>
            <person name="Brown T."/>
            <person name="Cohen L."/>
        </authorList>
    </citation>
    <scope>NUCLEOTIDE SEQUENCE</scope>
    <source>
        <strain evidence="2">CCMP125</strain>
    </source>
</reference>
<feature type="compositionally biased region" description="Basic and acidic residues" evidence="1">
    <location>
        <begin position="25"/>
        <end position="37"/>
    </location>
</feature>
<feature type="region of interest" description="Disordered" evidence="1">
    <location>
        <begin position="262"/>
        <end position="320"/>
    </location>
</feature>
<feature type="region of interest" description="Disordered" evidence="1">
    <location>
        <begin position="212"/>
        <end position="233"/>
    </location>
</feature>
<organism evidence="2">
    <name type="scientific">Entomoneis paludosa</name>
    <dbReference type="NCBI Taxonomy" id="265537"/>
    <lineage>
        <taxon>Eukaryota</taxon>
        <taxon>Sar</taxon>
        <taxon>Stramenopiles</taxon>
        <taxon>Ochrophyta</taxon>
        <taxon>Bacillariophyta</taxon>
        <taxon>Bacillariophyceae</taxon>
        <taxon>Bacillariophycidae</taxon>
        <taxon>Entomoneidaceae</taxon>
        <taxon>Entomoneis</taxon>
    </lineage>
</organism>
<accession>A0A7S2Y8X7</accession>
<gene>
    <name evidence="2" type="ORF">APAL1065_LOCUS9634</name>
</gene>
<feature type="region of interest" description="Disordered" evidence="1">
    <location>
        <begin position="1"/>
        <end position="56"/>
    </location>
</feature>
<feature type="compositionally biased region" description="Low complexity" evidence="1">
    <location>
        <begin position="305"/>
        <end position="314"/>
    </location>
</feature>
<name>A0A7S2Y8X7_9STRA</name>
<feature type="region of interest" description="Disordered" evidence="1">
    <location>
        <begin position="81"/>
        <end position="168"/>
    </location>
</feature>
<evidence type="ECO:0000256" key="1">
    <source>
        <dbReference type="SAM" id="MobiDB-lite"/>
    </source>
</evidence>
<sequence length="349" mass="38969">MGFRKKDRRGVQIIGDLDGGDSIADESKRSSSADTERGSLVTEEESHLESTPLPADWSFHEYGQADEVKIRIVGIRSASEIAAETSPAPNTARWGSSRKNRATNELKRATPSNKIGKRPINVDNESSAQAPSCPMWFRPPTTPKLEPVPEKVVKTYKPRQENGRQTPLPEIMAMSEHLGPKEFPGSSPFADHAEQNAYQEIEFPFAASAAQVEPNFQEQHDEENKEEDDFAQFASATKNIFSTSSTDQESFELVENVASLRWEVLPHSPPPNGVSARRSRIDRPNVTNQSPAPTLSNPAPKPQRRQQQVPQHPQQYERPQYVAPSSIVFSKPVEEFSLVGQAYDMNLFY</sequence>
<feature type="compositionally biased region" description="Polar residues" evidence="1">
    <location>
        <begin position="285"/>
        <end position="297"/>
    </location>
</feature>
<protein>
    <submittedName>
        <fullName evidence="2">Uncharacterized protein</fullName>
    </submittedName>
</protein>
<dbReference type="AlphaFoldDB" id="A0A7S2Y8X7"/>
<proteinExistence type="predicted"/>
<dbReference type="EMBL" id="HBHT01014375">
    <property type="protein sequence ID" value="CAD9960465.1"/>
    <property type="molecule type" value="Transcribed_RNA"/>
</dbReference>